<dbReference type="InterPro" id="IPR000719">
    <property type="entry name" value="Prot_kinase_dom"/>
</dbReference>
<accession>A0A5C3L510</accession>
<gene>
    <name evidence="2" type="ORF">FA15DRAFT_678845</name>
</gene>
<feature type="domain" description="Protein kinase" evidence="1">
    <location>
        <begin position="38"/>
        <end position="304"/>
    </location>
</feature>
<dbReference type="GO" id="GO:0005524">
    <property type="term" value="F:ATP binding"/>
    <property type="evidence" value="ECO:0007669"/>
    <property type="project" value="InterPro"/>
</dbReference>
<dbReference type="PROSITE" id="PS50011">
    <property type="entry name" value="PROTEIN_KINASE_DOM"/>
    <property type="match status" value="1"/>
</dbReference>
<organism evidence="2 3">
    <name type="scientific">Coprinopsis marcescibilis</name>
    <name type="common">Agaric fungus</name>
    <name type="synonym">Psathyrella marcescibilis</name>
    <dbReference type="NCBI Taxonomy" id="230819"/>
    <lineage>
        <taxon>Eukaryota</taxon>
        <taxon>Fungi</taxon>
        <taxon>Dikarya</taxon>
        <taxon>Basidiomycota</taxon>
        <taxon>Agaricomycotina</taxon>
        <taxon>Agaricomycetes</taxon>
        <taxon>Agaricomycetidae</taxon>
        <taxon>Agaricales</taxon>
        <taxon>Agaricineae</taxon>
        <taxon>Psathyrellaceae</taxon>
        <taxon>Coprinopsis</taxon>
    </lineage>
</organism>
<dbReference type="Gene3D" id="1.10.510.10">
    <property type="entry name" value="Transferase(Phosphotransferase) domain 1"/>
    <property type="match status" value="1"/>
</dbReference>
<evidence type="ECO:0000313" key="3">
    <source>
        <dbReference type="Proteomes" id="UP000307440"/>
    </source>
</evidence>
<dbReference type="PANTHER" id="PTHR44329:SF214">
    <property type="entry name" value="PROTEIN KINASE DOMAIN-CONTAINING PROTEIN"/>
    <property type="match status" value="1"/>
</dbReference>
<sequence length="344" mass="39024">MNLESQNRGNTKLVHLLLRLSKRYDSYPQCLVLRGVLKSGDQPLAAGHFGEVWKGQFLEQPICLKVVRLYQNSDAHRLIKAFSREAIIWSHLSHDNLLPFYGMYQLEDNSNRICLVSPWMDNGTLREHIGHNPRSNRLWLLSDVASGLAYLHEQSVTHGDLKGQNILVSKFGRACLADFGLSRATEAQTSHWGSGSTTHAVGTVRWQAPELFDPDLDNPKPTAASDVYSFSCVCYEAFTGEIPFYEYPRDATVIAFVTRGRRPTKPSPFSHGLTMDFWTLMEMCWSSEPSKRPIVVQVLQQPVFRELEDNRPEGQAYILSLSQFRRSVYGGSQSGRGLSSWLKW</sequence>
<evidence type="ECO:0000313" key="2">
    <source>
        <dbReference type="EMBL" id="TFK27653.1"/>
    </source>
</evidence>
<dbReference type="SUPFAM" id="SSF56112">
    <property type="entry name" value="Protein kinase-like (PK-like)"/>
    <property type="match status" value="1"/>
</dbReference>
<dbReference type="InterPro" id="IPR011009">
    <property type="entry name" value="Kinase-like_dom_sf"/>
</dbReference>
<dbReference type="InterPro" id="IPR001245">
    <property type="entry name" value="Ser-Thr/Tyr_kinase_cat_dom"/>
</dbReference>
<dbReference type="PROSITE" id="PS00108">
    <property type="entry name" value="PROTEIN_KINASE_ST"/>
    <property type="match status" value="1"/>
</dbReference>
<dbReference type="Pfam" id="PF07714">
    <property type="entry name" value="PK_Tyr_Ser-Thr"/>
    <property type="match status" value="1"/>
</dbReference>
<evidence type="ECO:0000259" key="1">
    <source>
        <dbReference type="PROSITE" id="PS50011"/>
    </source>
</evidence>
<proteinExistence type="predicted"/>
<dbReference type="Proteomes" id="UP000307440">
    <property type="component" value="Unassembled WGS sequence"/>
</dbReference>
<dbReference type="GO" id="GO:0004674">
    <property type="term" value="F:protein serine/threonine kinase activity"/>
    <property type="evidence" value="ECO:0007669"/>
    <property type="project" value="TreeGrafter"/>
</dbReference>
<dbReference type="OrthoDB" id="4062651at2759"/>
<dbReference type="STRING" id="230819.A0A5C3L510"/>
<dbReference type="InterPro" id="IPR051681">
    <property type="entry name" value="Ser/Thr_Kinases-Pseudokinases"/>
</dbReference>
<dbReference type="InterPro" id="IPR008271">
    <property type="entry name" value="Ser/Thr_kinase_AS"/>
</dbReference>
<keyword evidence="2" id="KW-0808">Transferase</keyword>
<dbReference type="SMART" id="SM00220">
    <property type="entry name" value="S_TKc"/>
    <property type="match status" value="1"/>
</dbReference>
<name>A0A5C3L510_COPMA</name>
<protein>
    <submittedName>
        <fullName evidence="2">Kinase-like protein</fullName>
    </submittedName>
</protein>
<dbReference type="AlphaFoldDB" id="A0A5C3L510"/>
<dbReference type="PANTHER" id="PTHR44329">
    <property type="entry name" value="SERINE/THREONINE-PROTEIN KINASE TNNI3K-RELATED"/>
    <property type="match status" value="1"/>
</dbReference>
<dbReference type="EMBL" id="ML210162">
    <property type="protein sequence ID" value="TFK27653.1"/>
    <property type="molecule type" value="Genomic_DNA"/>
</dbReference>
<keyword evidence="3" id="KW-1185">Reference proteome</keyword>
<reference evidence="2 3" key="1">
    <citation type="journal article" date="2019" name="Nat. Ecol. Evol.">
        <title>Megaphylogeny resolves global patterns of mushroom evolution.</title>
        <authorList>
            <person name="Varga T."/>
            <person name="Krizsan K."/>
            <person name="Foldi C."/>
            <person name="Dima B."/>
            <person name="Sanchez-Garcia M."/>
            <person name="Sanchez-Ramirez S."/>
            <person name="Szollosi G.J."/>
            <person name="Szarkandi J.G."/>
            <person name="Papp V."/>
            <person name="Albert L."/>
            <person name="Andreopoulos W."/>
            <person name="Angelini C."/>
            <person name="Antonin V."/>
            <person name="Barry K.W."/>
            <person name="Bougher N.L."/>
            <person name="Buchanan P."/>
            <person name="Buyck B."/>
            <person name="Bense V."/>
            <person name="Catcheside P."/>
            <person name="Chovatia M."/>
            <person name="Cooper J."/>
            <person name="Damon W."/>
            <person name="Desjardin D."/>
            <person name="Finy P."/>
            <person name="Geml J."/>
            <person name="Haridas S."/>
            <person name="Hughes K."/>
            <person name="Justo A."/>
            <person name="Karasinski D."/>
            <person name="Kautmanova I."/>
            <person name="Kiss B."/>
            <person name="Kocsube S."/>
            <person name="Kotiranta H."/>
            <person name="LaButti K.M."/>
            <person name="Lechner B.E."/>
            <person name="Liimatainen K."/>
            <person name="Lipzen A."/>
            <person name="Lukacs Z."/>
            <person name="Mihaltcheva S."/>
            <person name="Morgado L.N."/>
            <person name="Niskanen T."/>
            <person name="Noordeloos M.E."/>
            <person name="Ohm R.A."/>
            <person name="Ortiz-Santana B."/>
            <person name="Ovrebo C."/>
            <person name="Racz N."/>
            <person name="Riley R."/>
            <person name="Savchenko A."/>
            <person name="Shiryaev A."/>
            <person name="Soop K."/>
            <person name="Spirin V."/>
            <person name="Szebenyi C."/>
            <person name="Tomsovsky M."/>
            <person name="Tulloss R.E."/>
            <person name="Uehling J."/>
            <person name="Grigoriev I.V."/>
            <person name="Vagvolgyi C."/>
            <person name="Papp T."/>
            <person name="Martin F.M."/>
            <person name="Miettinen O."/>
            <person name="Hibbett D.S."/>
            <person name="Nagy L.G."/>
        </authorList>
    </citation>
    <scope>NUCLEOTIDE SEQUENCE [LARGE SCALE GENOMIC DNA]</scope>
    <source>
        <strain evidence="2 3">CBS 121175</strain>
    </source>
</reference>
<keyword evidence="2" id="KW-0418">Kinase</keyword>